<sequence length="554" mass="63146">MKITQNISTLPGLKHPIREDFHENLLILLKRRTEAITCNENGIYKYIGTTLSIESYKNRRNFMYTSAQGRDEINDQGRRNMHECNNPDEIALEMDGGSLEGWSLTGVLLITRHGDRGPMEHIRGIGTINCGYDNSLPLLHRYKTFITNSTMNAYFGHSVWLKNGPFHGFPLLPPLERFCLLGQLTYRGLAQHLKIGEILRQAYAAPLGLLHRQQTVPNTRVLANISLDNCACQQAERIRKEVAKEDMATLHQHPAIAAVVHWIGMSLMQNPIVQINPMEVRDALLALLCHDTPLPCRKAKDRSTKNNPDIVTTPDNRDVINIDQEEGQTSPKDNLIDVEDIETNIEPEGCVEQSHVDALMSFTNWQGAKKVRSPNNRRLGILRAYGLIRNIVGNMLKMISGENIKFVLYSGHDRTLQYLLSALGLQSQQFFIPYAAKMSFEVYKSNYDAQFYFRVVYNGRDVTNKIVFCEGGRSLRLVFHIVAIPKAHMDHDRTPGMNTHDKFQKERTSEDLKFYDVDAYGDDFTDFGAQTGPRGAFTWPCPVFFKWIFESKIK</sequence>
<evidence type="ECO:0000313" key="7">
    <source>
        <dbReference type="EnsemblMetazoa" id="LLOJ008899-PA"/>
    </source>
</evidence>
<evidence type="ECO:0000256" key="5">
    <source>
        <dbReference type="ARBA" id="ARBA00040357"/>
    </source>
</evidence>
<dbReference type="VEuPathDB" id="VectorBase:LLOJ008899"/>
<dbReference type="VEuPathDB" id="VectorBase:LLONM1_004774"/>
<dbReference type="Gene3D" id="3.40.50.1240">
    <property type="entry name" value="Phosphoglycerate mutase-like"/>
    <property type="match status" value="2"/>
</dbReference>
<evidence type="ECO:0000313" key="8">
    <source>
        <dbReference type="Proteomes" id="UP000092461"/>
    </source>
</evidence>
<protein>
    <recommendedName>
        <fullName evidence="5">2-phosphoxylose phosphatase 1</fullName>
    </recommendedName>
    <alternativeName>
        <fullName evidence="6">Acid phosphatase-like protein 2</fullName>
    </alternativeName>
</protein>
<dbReference type="SUPFAM" id="SSF53254">
    <property type="entry name" value="Phosphoglycerate mutase-like"/>
    <property type="match status" value="1"/>
</dbReference>
<dbReference type="GO" id="GO:0003993">
    <property type="term" value="F:acid phosphatase activity"/>
    <property type="evidence" value="ECO:0007669"/>
    <property type="project" value="UniProtKB-EC"/>
</dbReference>
<dbReference type="PANTHER" id="PTHR11567">
    <property type="entry name" value="ACID PHOSPHATASE-RELATED"/>
    <property type="match status" value="1"/>
</dbReference>
<dbReference type="Pfam" id="PF00328">
    <property type="entry name" value="His_Phos_2"/>
    <property type="match status" value="2"/>
</dbReference>
<dbReference type="InterPro" id="IPR029033">
    <property type="entry name" value="His_PPase_superfam"/>
</dbReference>
<reference evidence="7" key="1">
    <citation type="submission" date="2020-05" db="UniProtKB">
        <authorList>
            <consortium name="EnsemblMetazoa"/>
        </authorList>
    </citation>
    <scope>IDENTIFICATION</scope>
    <source>
        <strain evidence="7">Jacobina</strain>
    </source>
</reference>
<evidence type="ECO:0000256" key="2">
    <source>
        <dbReference type="ARBA" id="ARBA00005375"/>
    </source>
</evidence>
<keyword evidence="8" id="KW-1185">Reference proteome</keyword>
<dbReference type="InterPro" id="IPR033379">
    <property type="entry name" value="Acid_Pase_AS"/>
</dbReference>
<accession>A0A1B0CVB4</accession>
<evidence type="ECO:0000256" key="3">
    <source>
        <dbReference type="ARBA" id="ARBA00022801"/>
    </source>
</evidence>
<dbReference type="EMBL" id="AJWK01030388">
    <property type="status" value="NOT_ANNOTATED_CDS"/>
    <property type="molecule type" value="Genomic_DNA"/>
</dbReference>
<comment type="similarity">
    <text evidence="2">Belongs to the histidine acid phosphatase family.</text>
</comment>
<name>A0A1B0CVB4_LUTLO</name>
<dbReference type="PANTHER" id="PTHR11567:SF110">
    <property type="entry name" value="2-PHOSPHOXYLOSE PHOSPHATASE 1"/>
    <property type="match status" value="1"/>
</dbReference>
<evidence type="ECO:0000256" key="6">
    <source>
        <dbReference type="ARBA" id="ARBA00041499"/>
    </source>
</evidence>
<dbReference type="InterPro" id="IPR000560">
    <property type="entry name" value="His_Pase_clade-2"/>
</dbReference>
<dbReference type="AlphaFoldDB" id="A0A1B0CVB4"/>
<dbReference type="GO" id="GO:0006024">
    <property type="term" value="P:glycosaminoglycan biosynthetic process"/>
    <property type="evidence" value="ECO:0007669"/>
    <property type="project" value="TreeGrafter"/>
</dbReference>
<dbReference type="EnsemblMetazoa" id="LLOJ008899-RA">
    <property type="protein sequence ID" value="LLOJ008899-PA"/>
    <property type="gene ID" value="LLOJ008899"/>
</dbReference>
<dbReference type="InterPro" id="IPR050645">
    <property type="entry name" value="Histidine_acid_phosphatase"/>
</dbReference>
<evidence type="ECO:0000256" key="1">
    <source>
        <dbReference type="ARBA" id="ARBA00000032"/>
    </source>
</evidence>
<keyword evidence="3" id="KW-0378">Hydrolase</keyword>
<dbReference type="EMBL" id="AJWK01030389">
    <property type="status" value="NOT_ANNOTATED_CDS"/>
    <property type="molecule type" value="Genomic_DNA"/>
</dbReference>
<organism evidence="7 8">
    <name type="scientific">Lutzomyia longipalpis</name>
    <name type="common">Sand fly</name>
    <dbReference type="NCBI Taxonomy" id="7200"/>
    <lineage>
        <taxon>Eukaryota</taxon>
        <taxon>Metazoa</taxon>
        <taxon>Ecdysozoa</taxon>
        <taxon>Arthropoda</taxon>
        <taxon>Hexapoda</taxon>
        <taxon>Insecta</taxon>
        <taxon>Pterygota</taxon>
        <taxon>Neoptera</taxon>
        <taxon>Endopterygota</taxon>
        <taxon>Diptera</taxon>
        <taxon>Nematocera</taxon>
        <taxon>Psychodoidea</taxon>
        <taxon>Psychodidae</taxon>
        <taxon>Lutzomyia</taxon>
        <taxon>Lutzomyia</taxon>
    </lineage>
</organism>
<proteinExistence type="inferred from homology"/>
<dbReference type="GO" id="GO:0050650">
    <property type="term" value="P:chondroitin sulfate proteoglycan biosynthetic process"/>
    <property type="evidence" value="ECO:0007669"/>
    <property type="project" value="TreeGrafter"/>
</dbReference>
<dbReference type="GO" id="GO:0005794">
    <property type="term" value="C:Golgi apparatus"/>
    <property type="evidence" value="ECO:0007669"/>
    <property type="project" value="TreeGrafter"/>
</dbReference>
<comment type="catalytic activity">
    <reaction evidence="4">
        <text>3-O-[beta-D-GlcA-(1-&gt;3)-beta-D-Gal-(1-&gt;3)-beta-D-Gal-(1-&gt;4)-beta-D-2-O-P-Xyl]-L-seryl-[protein] + H2O = 3-O-(beta-D-GlcA-(1-&gt;3)-beta-D-Gal-(1-&gt;3)-beta-D-Gal-(1-&gt;4)-beta-D-Xyl)-L-seryl-[protein] + phosphate</text>
        <dbReference type="Rhea" id="RHEA:56512"/>
        <dbReference type="Rhea" id="RHEA-COMP:12573"/>
        <dbReference type="Rhea" id="RHEA-COMP:14559"/>
        <dbReference type="ChEBI" id="CHEBI:15377"/>
        <dbReference type="ChEBI" id="CHEBI:43474"/>
        <dbReference type="ChEBI" id="CHEBI:132093"/>
        <dbReference type="ChEBI" id="CHEBI:140495"/>
    </reaction>
</comment>
<evidence type="ECO:0000256" key="4">
    <source>
        <dbReference type="ARBA" id="ARBA00036311"/>
    </source>
</evidence>
<dbReference type="Proteomes" id="UP000092461">
    <property type="component" value="Unassembled WGS sequence"/>
</dbReference>
<comment type="catalytic activity">
    <reaction evidence="1">
        <text>a phosphate monoester + H2O = an alcohol + phosphate</text>
        <dbReference type="Rhea" id="RHEA:15017"/>
        <dbReference type="ChEBI" id="CHEBI:15377"/>
        <dbReference type="ChEBI" id="CHEBI:30879"/>
        <dbReference type="ChEBI" id="CHEBI:43474"/>
        <dbReference type="ChEBI" id="CHEBI:67140"/>
        <dbReference type="EC" id="3.1.3.2"/>
    </reaction>
</comment>
<dbReference type="PROSITE" id="PS00616">
    <property type="entry name" value="HIS_ACID_PHOSPHAT_1"/>
    <property type="match status" value="1"/>
</dbReference>